<dbReference type="Gene3D" id="3.20.20.70">
    <property type="entry name" value="Aldolase class I"/>
    <property type="match status" value="1"/>
</dbReference>
<evidence type="ECO:0000256" key="1">
    <source>
        <dbReference type="ARBA" id="ARBA00001917"/>
    </source>
</evidence>
<reference evidence="10 11" key="1">
    <citation type="journal article" date="2018" name="Int. J. Syst. Evol. Microbiol.">
        <title>Pseudooceanicola lipolyticus sp. nov., a marine alphaproteobacterium, reclassification of Oceanicola flagellatus as Pseudooceanicola flagellatus comb. nov. and emended description of the genus Pseudooceanicola.</title>
        <authorList>
            <person name="Huang M.-M."/>
            <person name="Guo L.-L."/>
            <person name="Wu Y.-H."/>
            <person name="Lai Q.-L."/>
            <person name="Shao Z.-Z."/>
            <person name="Wang C.-S."/>
            <person name="Wu M."/>
            <person name="Xu X.-W."/>
        </authorList>
    </citation>
    <scope>NUCLEOTIDE SEQUENCE [LARGE SCALE GENOMIC DNA]</scope>
    <source>
        <strain evidence="10 11">157</strain>
    </source>
</reference>
<dbReference type="OrthoDB" id="9778912at2"/>
<keyword evidence="4" id="KW-0285">Flavoprotein</keyword>
<dbReference type="SUPFAM" id="SSF51412">
    <property type="entry name" value="Inosine monophosphate dehydrogenase (IMPDH)"/>
    <property type="match status" value="1"/>
</dbReference>
<dbReference type="PANTHER" id="PTHR42747">
    <property type="entry name" value="NITRONATE MONOOXYGENASE-RELATED"/>
    <property type="match status" value="1"/>
</dbReference>
<evidence type="ECO:0000256" key="3">
    <source>
        <dbReference type="ARBA" id="ARBA00022575"/>
    </source>
</evidence>
<evidence type="ECO:0000313" key="11">
    <source>
        <dbReference type="Proteomes" id="UP000231553"/>
    </source>
</evidence>
<dbReference type="InterPro" id="IPR013785">
    <property type="entry name" value="Aldolase_TIM"/>
</dbReference>
<dbReference type="EMBL" id="PGTB01000392">
    <property type="protein sequence ID" value="PJE30237.1"/>
    <property type="molecule type" value="Genomic_DNA"/>
</dbReference>
<dbReference type="GO" id="GO:0018580">
    <property type="term" value="F:nitronate monooxygenase activity"/>
    <property type="evidence" value="ECO:0007669"/>
    <property type="project" value="InterPro"/>
</dbReference>
<organism evidence="10 11">
    <name type="scientific">Pseudooceanicola lipolyticus</name>
    <dbReference type="NCBI Taxonomy" id="2029104"/>
    <lineage>
        <taxon>Bacteria</taxon>
        <taxon>Pseudomonadati</taxon>
        <taxon>Pseudomonadota</taxon>
        <taxon>Alphaproteobacteria</taxon>
        <taxon>Rhodobacterales</taxon>
        <taxon>Paracoccaceae</taxon>
        <taxon>Pseudooceanicola</taxon>
    </lineage>
</organism>
<keyword evidence="3" id="KW-0216">Detoxification</keyword>
<evidence type="ECO:0000256" key="7">
    <source>
        <dbReference type="ARBA" id="ARBA00023033"/>
    </source>
</evidence>
<keyword evidence="5" id="KW-0288">FMN</keyword>
<evidence type="ECO:0000313" key="10">
    <source>
        <dbReference type="EMBL" id="PJE30237.1"/>
    </source>
</evidence>
<evidence type="ECO:0000256" key="8">
    <source>
        <dbReference type="ARBA" id="ARBA00031155"/>
    </source>
</evidence>
<proteinExistence type="inferred from homology"/>
<dbReference type="Proteomes" id="UP000231553">
    <property type="component" value="Unassembled WGS sequence"/>
</dbReference>
<comment type="similarity">
    <text evidence="2">Belongs to the nitronate monooxygenase family. NMO class I subfamily.</text>
</comment>
<sequence>MTESAIADRVGTFCETYGLQLPILLAPMAGACPVALSAAVATAGGMGACGALLMPPEAIAAWARELRAQSNGAFQMNLWIPDPDPVRDLAHEAAVRQFLAGWGPEVPETATEAELHDFAAQCDALIAARPRAVSSIMGLYPPDVVARLKAQGIAWFATATTVAEALAAEDAGADVIVAQGMEAGGHRGAFDAAQAADRLVGLFALVPA</sequence>
<evidence type="ECO:0000256" key="6">
    <source>
        <dbReference type="ARBA" id="ARBA00023002"/>
    </source>
</evidence>
<evidence type="ECO:0000256" key="2">
    <source>
        <dbReference type="ARBA" id="ARBA00009881"/>
    </source>
</evidence>
<dbReference type="AlphaFoldDB" id="A0A2M8IT31"/>
<evidence type="ECO:0000256" key="9">
    <source>
        <dbReference type="ARBA" id="ARBA00049401"/>
    </source>
</evidence>
<dbReference type="CDD" id="cd04730">
    <property type="entry name" value="NPD_like"/>
    <property type="match status" value="1"/>
</dbReference>
<comment type="cofactor">
    <cofactor evidence="1">
        <name>FMN</name>
        <dbReference type="ChEBI" id="CHEBI:58210"/>
    </cofactor>
</comment>
<name>A0A2M8IT31_9RHOB</name>
<comment type="catalytic activity">
    <reaction evidence="9">
        <text>3 propionate 3-nitronate + 3 O2 + H2O = 3 3-oxopropanoate + 2 nitrate + nitrite + H2O2 + 3 H(+)</text>
        <dbReference type="Rhea" id="RHEA:57332"/>
        <dbReference type="ChEBI" id="CHEBI:15377"/>
        <dbReference type="ChEBI" id="CHEBI:15378"/>
        <dbReference type="ChEBI" id="CHEBI:15379"/>
        <dbReference type="ChEBI" id="CHEBI:16240"/>
        <dbReference type="ChEBI" id="CHEBI:16301"/>
        <dbReference type="ChEBI" id="CHEBI:17632"/>
        <dbReference type="ChEBI" id="CHEBI:33190"/>
        <dbReference type="ChEBI" id="CHEBI:136067"/>
    </reaction>
</comment>
<comment type="caution">
    <text evidence="10">The sequence shown here is derived from an EMBL/GenBank/DDBJ whole genome shotgun (WGS) entry which is preliminary data.</text>
</comment>
<gene>
    <name evidence="10" type="ORF">CVM52_26140</name>
</gene>
<protein>
    <recommendedName>
        <fullName evidence="8">Propionate 3-nitronate monooxygenase</fullName>
    </recommendedName>
</protein>
<accession>A0A2M8IT31</accession>
<dbReference type="Pfam" id="PF03060">
    <property type="entry name" value="NMO"/>
    <property type="match status" value="1"/>
</dbReference>
<dbReference type="GO" id="GO:0009636">
    <property type="term" value="P:response to toxic substance"/>
    <property type="evidence" value="ECO:0007669"/>
    <property type="project" value="UniProtKB-KW"/>
</dbReference>
<evidence type="ECO:0000256" key="4">
    <source>
        <dbReference type="ARBA" id="ARBA00022630"/>
    </source>
</evidence>
<evidence type="ECO:0000256" key="5">
    <source>
        <dbReference type="ARBA" id="ARBA00022643"/>
    </source>
</evidence>
<keyword evidence="6" id="KW-0560">Oxidoreductase</keyword>
<dbReference type="InterPro" id="IPR004136">
    <property type="entry name" value="NMO"/>
</dbReference>
<keyword evidence="7 10" id="KW-0503">Monooxygenase</keyword>
<keyword evidence="11" id="KW-1185">Reference proteome</keyword>
<feature type="non-terminal residue" evidence="10">
    <location>
        <position position="208"/>
    </location>
</feature>
<dbReference type="RefSeq" id="WP_133120021.1">
    <property type="nucleotide sequence ID" value="NZ_PGTB01000392.1"/>
</dbReference>
<dbReference type="PANTHER" id="PTHR42747:SF3">
    <property type="entry name" value="NITRONATE MONOOXYGENASE-RELATED"/>
    <property type="match status" value="1"/>
</dbReference>